<dbReference type="GO" id="GO:0004756">
    <property type="term" value="F:selenide, water dikinase activity"/>
    <property type="evidence" value="ECO:0007669"/>
    <property type="project" value="UniProtKB-UniRule"/>
</dbReference>
<sequence length="351" mass="37424">MDNPSTTAFRLTQYAHGAGCGCKISPAVLEQILHRSGPQSMFPGLLVGYEHRDDAAVLDLGNGQALIATTDFFMPIVDDAYDFGRIAATNALSDVYAMGGEPVMALAILGWPVNKLPASLAHEVIEGARAICHEARIPLAGGHSIDAPEPIFGLCVNGMAPLAHIRRNNTVQAGNIIFLTKPIGIGILTTAQKKGLLRTDHQALATKWMTTLNKAGSWLGTQPAVTAMTDVTGFGLLGHLLEMVDGSDCSAILDIARVPLLTEALWDYISAGAVPGGTQRNWDSYGHLVSLANMQWMPLLADPQTSGGLLFTVKPDAAAALIHELKLVFPEMIPYEIGQIIKMGEKSVIVR</sequence>
<feature type="binding site" description="in other chain" evidence="9">
    <location>
        <position position="94"/>
    </location>
    <ligand>
        <name>ATP</name>
        <dbReference type="ChEBI" id="CHEBI:30616"/>
        <note>ligand shared between dimeric partners</note>
    </ligand>
</feature>
<dbReference type="InterPro" id="IPR036676">
    <property type="entry name" value="PurM-like_C_sf"/>
</dbReference>
<feature type="domain" description="PurM-like N-terminal" evidence="10">
    <location>
        <begin position="53"/>
        <end position="159"/>
    </location>
</feature>
<dbReference type="SUPFAM" id="SSF55326">
    <property type="entry name" value="PurM N-terminal domain-like"/>
    <property type="match status" value="1"/>
</dbReference>
<comment type="function">
    <text evidence="9">Synthesizes selenophosphate from selenide and ATP.</text>
</comment>
<keyword evidence="8 9" id="KW-0711">Selenium</keyword>
<evidence type="ECO:0000256" key="3">
    <source>
        <dbReference type="ARBA" id="ARBA00022723"/>
    </source>
</evidence>
<dbReference type="Pfam" id="PF02769">
    <property type="entry name" value="AIRS_C"/>
    <property type="match status" value="1"/>
</dbReference>
<dbReference type="InterPro" id="IPR010918">
    <property type="entry name" value="PurM-like_C_dom"/>
</dbReference>
<evidence type="ECO:0000256" key="8">
    <source>
        <dbReference type="ARBA" id="ARBA00023266"/>
    </source>
</evidence>
<dbReference type="Pfam" id="PF00586">
    <property type="entry name" value="AIRS"/>
    <property type="match status" value="1"/>
</dbReference>
<dbReference type="FunFam" id="3.30.1330.10:FF:000003">
    <property type="entry name" value="Selenide, water dikinase"/>
    <property type="match status" value="1"/>
</dbReference>
<comment type="cofactor">
    <cofactor evidence="9">
        <name>Mg(2+)</name>
        <dbReference type="ChEBI" id="CHEBI:18420"/>
    </cofactor>
    <text evidence="9">Binds 1 Mg(2+) ion per monomer.</text>
</comment>
<dbReference type="InterPro" id="IPR004536">
    <property type="entry name" value="SPS/SelD"/>
</dbReference>
<keyword evidence="6 9" id="KW-0067">ATP-binding</keyword>
<evidence type="ECO:0000259" key="11">
    <source>
        <dbReference type="Pfam" id="PF02769"/>
    </source>
</evidence>
<accession>A0A1I7NAG2</accession>
<evidence type="ECO:0000256" key="9">
    <source>
        <dbReference type="HAMAP-Rule" id="MF_00625"/>
    </source>
</evidence>
<feature type="binding site" evidence="9">
    <location>
        <position position="230"/>
    </location>
    <ligand>
        <name>Mg(2+)</name>
        <dbReference type="ChEBI" id="CHEBI:18420"/>
    </ligand>
</feature>
<evidence type="ECO:0000256" key="5">
    <source>
        <dbReference type="ARBA" id="ARBA00022777"/>
    </source>
</evidence>
<dbReference type="GO" id="GO:0000287">
    <property type="term" value="F:magnesium ion binding"/>
    <property type="evidence" value="ECO:0007669"/>
    <property type="project" value="UniProtKB-UniRule"/>
</dbReference>
<keyword evidence="2 9" id="KW-0808">Transferase</keyword>
<dbReference type="RefSeq" id="WP_092458806.1">
    <property type="nucleotide sequence ID" value="NZ_FPCJ01000001.1"/>
</dbReference>
<gene>
    <name evidence="9" type="primary">selD</name>
    <name evidence="12" type="ORF">SAMN05660895_1137</name>
</gene>
<proteinExistence type="inferred from homology"/>
<feature type="binding site" evidence="9">
    <location>
        <position position="94"/>
    </location>
    <ligand>
        <name>Mg(2+)</name>
        <dbReference type="ChEBI" id="CHEBI:18420"/>
    </ligand>
</feature>
<dbReference type="AlphaFoldDB" id="A0A1I7NAG2"/>
<keyword evidence="13" id="KW-1185">Reference proteome</keyword>
<dbReference type="NCBIfam" id="NF002098">
    <property type="entry name" value="PRK00943.1"/>
    <property type="match status" value="1"/>
</dbReference>
<dbReference type="Gene3D" id="3.90.650.10">
    <property type="entry name" value="PurM-like C-terminal domain"/>
    <property type="match status" value="1"/>
</dbReference>
<evidence type="ECO:0000256" key="4">
    <source>
        <dbReference type="ARBA" id="ARBA00022741"/>
    </source>
</evidence>
<comment type="similarity">
    <text evidence="1 9">Belongs to the selenophosphate synthase 1 family. Class I subfamily.</text>
</comment>
<evidence type="ECO:0000256" key="6">
    <source>
        <dbReference type="ARBA" id="ARBA00022840"/>
    </source>
</evidence>
<evidence type="ECO:0000256" key="1">
    <source>
        <dbReference type="ARBA" id="ARBA00008026"/>
    </source>
</evidence>
<keyword evidence="3 9" id="KW-0479">Metal-binding</keyword>
<organism evidence="12 13">
    <name type="scientific">Thermoflavifilum thermophilum</name>
    <dbReference type="NCBI Taxonomy" id="1393122"/>
    <lineage>
        <taxon>Bacteria</taxon>
        <taxon>Pseudomonadati</taxon>
        <taxon>Bacteroidota</taxon>
        <taxon>Chitinophagia</taxon>
        <taxon>Chitinophagales</taxon>
        <taxon>Chitinophagaceae</taxon>
        <taxon>Thermoflavifilum</taxon>
    </lineage>
</organism>
<feature type="binding site" description="in other chain" evidence="9">
    <location>
        <begin position="51"/>
        <end position="53"/>
    </location>
    <ligand>
        <name>ATP</name>
        <dbReference type="ChEBI" id="CHEBI:30616"/>
        <note>ligand shared between dimeric partners</note>
    </ligand>
</feature>
<evidence type="ECO:0000256" key="7">
    <source>
        <dbReference type="ARBA" id="ARBA00022842"/>
    </source>
</evidence>
<dbReference type="Proteomes" id="UP000199537">
    <property type="component" value="Unassembled WGS sequence"/>
</dbReference>
<dbReference type="NCBIfam" id="TIGR00476">
    <property type="entry name" value="selD"/>
    <property type="match status" value="1"/>
</dbReference>
<dbReference type="EMBL" id="FPCJ01000001">
    <property type="protein sequence ID" value="SFV31650.1"/>
    <property type="molecule type" value="Genomic_DNA"/>
</dbReference>
<dbReference type="PIRSF" id="PIRSF036407">
    <property type="entry name" value="Selenphspht_syn"/>
    <property type="match status" value="1"/>
</dbReference>
<feature type="binding site" evidence="9">
    <location>
        <position position="54"/>
    </location>
    <ligand>
        <name>Mg(2+)</name>
        <dbReference type="ChEBI" id="CHEBI:18420"/>
    </ligand>
</feature>
<dbReference type="InterPro" id="IPR023061">
    <property type="entry name" value="SelD_I"/>
</dbReference>
<dbReference type="PANTHER" id="PTHR10256:SF0">
    <property type="entry name" value="INACTIVE SELENIDE, WATER DIKINASE-LIKE PROTEIN-RELATED"/>
    <property type="match status" value="1"/>
</dbReference>
<evidence type="ECO:0000256" key="2">
    <source>
        <dbReference type="ARBA" id="ARBA00022679"/>
    </source>
</evidence>
<dbReference type="SUPFAM" id="SSF56042">
    <property type="entry name" value="PurM C-terminal domain-like"/>
    <property type="match status" value="1"/>
</dbReference>
<dbReference type="InterPro" id="IPR036921">
    <property type="entry name" value="PurM-like_N_sf"/>
</dbReference>
<comment type="catalytic activity">
    <reaction evidence="9">
        <text>hydrogenselenide + ATP + H2O = selenophosphate + AMP + phosphate + 2 H(+)</text>
        <dbReference type="Rhea" id="RHEA:18737"/>
        <dbReference type="ChEBI" id="CHEBI:15377"/>
        <dbReference type="ChEBI" id="CHEBI:15378"/>
        <dbReference type="ChEBI" id="CHEBI:16144"/>
        <dbReference type="ChEBI" id="CHEBI:29317"/>
        <dbReference type="ChEBI" id="CHEBI:30616"/>
        <dbReference type="ChEBI" id="CHEBI:43474"/>
        <dbReference type="ChEBI" id="CHEBI:456215"/>
        <dbReference type="EC" id="2.7.9.3"/>
    </reaction>
</comment>
<keyword evidence="5 9" id="KW-0418">Kinase</keyword>
<comment type="subunit">
    <text evidence="9">Homodimer.</text>
</comment>
<dbReference type="CDD" id="cd02195">
    <property type="entry name" value="SelD"/>
    <property type="match status" value="1"/>
</dbReference>
<dbReference type="GO" id="GO:0005737">
    <property type="term" value="C:cytoplasm"/>
    <property type="evidence" value="ECO:0007669"/>
    <property type="project" value="TreeGrafter"/>
</dbReference>
<name>A0A1I7NAG2_9BACT</name>
<dbReference type="EC" id="2.7.9.3" evidence="9"/>
<keyword evidence="7 9" id="KW-0460">Magnesium</keyword>
<feature type="binding site" description="in other chain" evidence="9">
    <location>
        <position position="71"/>
    </location>
    <ligand>
        <name>ATP</name>
        <dbReference type="ChEBI" id="CHEBI:30616"/>
        <note>ligand shared between dimeric partners</note>
    </ligand>
</feature>
<dbReference type="PANTHER" id="PTHR10256">
    <property type="entry name" value="SELENIDE, WATER DIKINASE"/>
    <property type="match status" value="1"/>
</dbReference>
<feature type="site" description="Important for catalytic activity" evidence="9">
    <location>
        <position position="23"/>
    </location>
</feature>
<dbReference type="InterPro" id="IPR016188">
    <property type="entry name" value="PurM-like_N"/>
</dbReference>
<dbReference type="HAMAP" id="MF_00625">
    <property type="entry name" value="SelD"/>
    <property type="match status" value="1"/>
</dbReference>
<dbReference type="Gene3D" id="3.30.1330.10">
    <property type="entry name" value="PurM-like, N-terminal domain"/>
    <property type="match status" value="1"/>
</dbReference>
<feature type="binding site" evidence="9">
    <location>
        <begin position="142"/>
        <end position="144"/>
    </location>
    <ligand>
        <name>ATP</name>
        <dbReference type="ChEBI" id="CHEBI:30616"/>
        <note>ligand shared between dimeric partners</note>
    </ligand>
</feature>
<dbReference type="GO" id="GO:0005524">
    <property type="term" value="F:ATP binding"/>
    <property type="evidence" value="ECO:0007669"/>
    <property type="project" value="UniProtKB-UniRule"/>
</dbReference>
<dbReference type="FunFam" id="3.90.650.10:FF:000004">
    <property type="entry name" value="Selenide, water dikinase"/>
    <property type="match status" value="1"/>
</dbReference>
<evidence type="ECO:0000313" key="13">
    <source>
        <dbReference type="Proteomes" id="UP000199537"/>
    </source>
</evidence>
<evidence type="ECO:0000313" key="12">
    <source>
        <dbReference type="EMBL" id="SFV31650.1"/>
    </source>
</evidence>
<dbReference type="GO" id="GO:0016260">
    <property type="term" value="P:selenocysteine biosynthetic process"/>
    <property type="evidence" value="ECO:0007669"/>
    <property type="project" value="InterPro"/>
</dbReference>
<reference evidence="13" key="1">
    <citation type="submission" date="2016-10" db="EMBL/GenBank/DDBJ databases">
        <authorList>
            <person name="Varghese N."/>
            <person name="Submissions S."/>
        </authorList>
    </citation>
    <scope>NUCLEOTIDE SEQUENCE [LARGE SCALE GENOMIC DNA]</scope>
    <source>
        <strain evidence="13">DSM 14807</strain>
    </source>
</reference>
<keyword evidence="4 9" id="KW-0547">Nucleotide-binding</keyword>
<feature type="binding site" description="in other chain" evidence="9">
    <location>
        <position position="23"/>
    </location>
    <ligand>
        <name>ATP</name>
        <dbReference type="ChEBI" id="CHEBI:30616"/>
        <note>ligand shared between dimeric partners</note>
    </ligand>
</feature>
<dbReference type="OrthoDB" id="9772934at2"/>
<evidence type="ECO:0000259" key="10">
    <source>
        <dbReference type="Pfam" id="PF00586"/>
    </source>
</evidence>
<protein>
    <recommendedName>
        <fullName evidence="9">Selenide, water dikinase</fullName>
        <ecNumber evidence="9">2.7.9.3</ecNumber>
    </recommendedName>
    <alternativeName>
        <fullName evidence="9">Selenium donor protein</fullName>
    </alternativeName>
    <alternativeName>
        <fullName evidence="9">Selenophosphate synthase</fullName>
    </alternativeName>
</protein>
<dbReference type="STRING" id="1393122.SAMN05660895_1137"/>
<feature type="domain" description="PurM-like C-terminal" evidence="11">
    <location>
        <begin position="172"/>
        <end position="350"/>
    </location>
</feature>
<feature type="active site" evidence="9">
    <location>
        <position position="20"/>
    </location>
</feature>